<evidence type="ECO:0000256" key="2">
    <source>
        <dbReference type="ARBA" id="ARBA00023125"/>
    </source>
</evidence>
<dbReference type="GO" id="GO:0000976">
    <property type="term" value="F:transcription cis-regulatory region binding"/>
    <property type="evidence" value="ECO:0007669"/>
    <property type="project" value="TreeGrafter"/>
</dbReference>
<dbReference type="PRINTS" id="PR00455">
    <property type="entry name" value="HTHTETR"/>
</dbReference>
<protein>
    <submittedName>
        <fullName evidence="6">TetR/AcrR family transcriptional regulator</fullName>
    </submittedName>
</protein>
<dbReference type="InterPro" id="IPR050109">
    <property type="entry name" value="HTH-type_TetR-like_transc_reg"/>
</dbReference>
<organism evidence="6">
    <name type="scientific">Pedococcus sp. KACC 23699</name>
    <dbReference type="NCBI Taxonomy" id="3149228"/>
    <lineage>
        <taxon>Bacteria</taxon>
        <taxon>Bacillati</taxon>
        <taxon>Actinomycetota</taxon>
        <taxon>Actinomycetes</taxon>
        <taxon>Micrococcales</taxon>
        <taxon>Intrasporangiaceae</taxon>
        <taxon>Pedococcus</taxon>
    </lineage>
</organism>
<dbReference type="AlphaFoldDB" id="A0AAU7JPP5"/>
<dbReference type="Gene3D" id="1.10.357.10">
    <property type="entry name" value="Tetracycline Repressor, domain 2"/>
    <property type="match status" value="1"/>
</dbReference>
<dbReference type="RefSeq" id="WP_406829418.1">
    <property type="nucleotide sequence ID" value="NZ_CP157483.1"/>
</dbReference>
<accession>A0AAU7JPP5</accession>
<dbReference type="PANTHER" id="PTHR30055">
    <property type="entry name" value="HTH-TYPE TRANSCRIPTIONAL REGULATOR RUTR"/>
    <property type="match status" value="1"/>
</dbReference>
<name>A0AAU7JPP5_9MICO</name>
<dbReference type="SUPFAM" id="SSF46689">
    <property type="entry name" value="Homeodomain-like"/>
    <property type="match status" value="1"/>
</dbReference>
<dbReference type="GO" id="GO:0003700">
    <property type="term" value="F:DNA-binding transcription factor activity"/>
    <property type="evidence" value="ECO:0007669"/>
    <property type="project" value="TreeGrafter"/>
</dbReference>
<evidence type="ECO:0000256" key="4">
    <source>
        <dbReference type="PROSITE-ProRule" id="PRU00335"/>
    </source>
</evidence>
<proteinExistence type="predicted"/>
<dbReference type="Pfam" id="PF00440">
    <property type="entry name" value="TetR_N"/>
    <property type="match status" value="1"/>
</dbReference>
<sequence length="200" mass="21833">MTPRAPAMAPDERRAAIIASTVPLLRDRGRAVSTKDIARAAGVAEGTIFRVFESKDELVDACVHDAFQTESLVVRLLDIDDTLPLRERLAAAVSTMQDYLRGIFSLMSVLQATGRPMRRPHQGEDPRREAANTAVDQAFVALIGADAEQLRLPAMEVVNYLRMITLSSVHPMLHHQGSSAQELVDVILEGALRRPEGGGN</sequence>
<keyword evidence="2 4" id="KW-0238">DNA-binding</keyword>
<dbReference type="EMBL" id="CP157483">
    <property type="protein sequence ID" value="XBO42014.1"/>
    <property type="molecule type" value="Genomic_DNA"/>
</dbReference>
<reference evidence="6" key="1">
    <citation type="submission" date="2024-05" db="EMBL/GenBank/DDBJ databases">
        <authorList>
            <person name="Kim S."/>
            <person name="Heo J."/>
            <person name="Choi H."/>
            <person name="Choi Y."/>
            <person name="Kwon S.-W."/>
            <person name="Kim Y."/>
        </authorList>
    </citation>
    <scope>NUCLEOTIDE SEQUENCE</scope>
    <source>
        <strain evidence="6">KACC 23699</strain>
    </source>
</reference>
<evidence type="ECO:0000256" key="3">
    <source>
        <dbReference type="ARBA" id="ARBA00023163"/>
    </source>
</evidence>
<dbReference type="PANTHER" id="PTHR30055:SF234">
    <property type="entry name" value="HTH-TYPE TRANSCRIPTIONAL REGULATOR BETI"/>
    <property type="match status" value="1"/>
</dbReference>
<keyword evidence="3" id="KW-0804">Transcription</keyword>
<evidence type="ECO:0000313" key="6">
    <source>
        <dbReference type="EMBL" id="XBO42014.1"/>
    </source>
</evidence>
<gene>
    <name evidence="6" type="ORF">ABEG17_10455</name>
</gene>
<dbReference type="InterPro" id="IPR009057">
    <property type="entry name" value="Homeodomain-like_sf"/>
</dbReference>
<feature type="domain" description="HTH tetR-type" evidence="5">
    <location>
        <begin position="11"/>
        <end position="70"/>
    </location>
</feature>
<evidence type="ECO:0000256" key="1">
    <source>
        <dbReference type="ARBA" id="ARBA00023015"/>
    </source>
</evidence>
<feature type="DNA-binding region" description="H-T-H motif" evidence="4">
    <location>
        <begin position="33"/>
        <end position="52"/>
    </location>
</feature>
<dbReference type="InterPro" id="IPR001647">
    <property type="entry name" value="HTH_TetR"/>
</dbReference>
<keyword evidence="1" id="KW-0805">Transcription regulation</keyword>
<dbReference type="PROSITE" id="PS50977">
    <property type="entry name" value="HTH_TETR_2"/>
    <property type="match status" value="1"/>
</dbReference>
<evidence type="ECO:0000259" key="5">
    <source>
        <dbReference type="PROSITE" id="PS50977"/>
    </source>
</evidence>